<dbReference type="PANTHER" id="PTHR42737:SF2">
    <property type="entry name" value="GLUTATHIONE REDUCTASE"/>
    <property type="match status" value="1"/>
</dbReference>
<evidence type="ECO:0000256" key="4">
    <source>
        <dbReference type="ARBA" id="ARBA00007532"/>
    </source>
</evidence>
<dbReference type="EC" id="1.8.1.7" evidence="6"/>
<evidence type="ECO:0000256" key="18">
    <source>
        <dbReference type="ARBA" id="ARBA00056905"/>
    </source>
</evidence>
<keyword evidence="10" id="KW-0521">NADP</keyword>
<dbReference type="GO" id="GO:0006749">
    <property type="term" value="P:glutathione metabolic process"/>
    <property type="evidence" value="ECO:0000318"/>
    <property type="project" value="GO_Central"/>
</dbReference>
<dbReference type="EMBL" id="CH991576">
    <property type="protein sequence ID" value="EDQ85166.1"/>
    <property type="molecule type" value="Genomic_DNA"/>
</dbReference>
<dbReference type="InterPro" id="IPR012999">
    <property type="entry name" value="Pyr_OxRdtase_I_AS"/>
</dbReference>
<dbReference type="GO" id="GO:0005739">
    <property type="term" value="C:mitochondrion"/>
    <property type="evidence" value="ECO:0000318"/>
    <property type="project" value="GO_Central"/>
</dbReference>
<evidence type="ECO:0000313" key="24">
    <source>
        <dbReference type="Proteomes" id="UP000001357"/>
    </source>
</evidence>
<gene>
    <name evidence="23" type="ORF">MONBRDRAFT_38979</name>
</gene>
<evidence type="ECO:0000256" key="19">
    <source>
        <dbReference type="ARBA" id="ARBA00074335"/>
    </source>
</evidence>
<dbReference type="PRINTS" id="PR00368">
    <property type="entry name" value="FADPNR"/>
</dbReference>
<evidence type="ECO:0000259" key="21">
    <source>
        <dbReference type="Pfam" id="PF02852"/>
    </source>
</evidence>
<dbReference type="SUPFAM" id="SSF51905">
    <property type="entry name" value="FAD/NAD(P)-binding domain"/>
    <property type="match status" value="2"/>
</dbReference>
<dbReference type="GO" id="GO:0005829">
    <property type="term" value="C:cytosol"/>
    <property type="evidence" value="ECO:0000318"/>
    <property type="project" value="GO_Central"/>
</dbReference>
<evidence type="ECO:0000259" key="22">
    <source>
        <dbReference type="Pfam" id="PF07992"/>
    </source>
</evidence>
<dbReference type="OMA" id="VTMAPWG"/>
<evidence type="ECO:0000256" key="20">
    <source>
        <dbReference type="RuleBase" id="RU003691"/>
    </source>
</evidence>
<dbReference type="PROSITE" id="PS51257">
    <property type="entry name" value="PROKAR_LIPOPROTEIN"/>
    <property type="match status" value="1"/>
</dbReference>
<dbReference type="RefSeq" id="XP_001749991.1">
    <property type="nucleotide sequence ID" value="XM_001749939.1"/>
</dbReference>
<dbReference type="Pfam" id="PF07992">
    <property type="entry name" value="Pyr_redox_2"/>
    <property type="match status" value="1"/>
</dbReference>
<keyword evidence="9 20" id="KW-0274">FAD</keyword>
<dbReference type="Pfam" id="PF02852">
    <property type="entry name" value="Pyr_redox_dim"/>
    <property type="match status" value="1"/>
</dbReference>
<comment type="subcellular location">
    <subcellularLocation>
        <location evidence="3">Cytoplasm</location>
    </subcellularLocation>
    <subcellularLocation>
        <location evidence="2">Mitochondrion</location>
    </subcellularLocation>
</comment>
<evidence type="ECO:0000256" key="10">
    <source>
        <dbReference type="ARBA" id="ARBA00022857"/>
    </source>
</evidence>
<comment type="cofactor">
    <cofactor evidence="1">
        <name>FAD</name>
        <dbReference type="ChEBI" id="CHEBI:57692"/>
    </cofactor>
</comment>
<dbReference type="GO" id="GO:0050660">
    <property type="term" value="F:flavin adenine dinucleotide binding"/>
    <property type="evidence" value="ECO:0000318"/>
    <property type="project" value="GO_Central"/>
</dbReference>
<dbReference type="AlphaFoldDB" id="A9VBC9"/>
<dbReference type="GO" id="GO:0004362">
    <property type="term" value="F:glutathione-disulfide reductase (NADPH) activity"/>
    <property type="evidence" value="ECO:0000318"/>
    <property type="project" value="GO_Central"/>
</dbReference>
<dbReference type="PRINTS" id="PR00411">
    <property type="entry name" value="PNDRDTASEI"/>
</dbReference>
<dbReference type="SUPFAM" id="SSF55424">
    <property type="entry name" value="FAD/NAD-linked reductases, dimerisation (C-terminal) domain"/>
    <property type="match status" value="1"/>
</dbReference>
<evidence type="ECO:0000256" key="3">
    <source>
        <dbReference type="ARBA" id="ARBA00004496"/>
    </source>
</evidence>
<keyword evidence="12" id="KW-0007">Acetylation</keyword>
<comment type="function">
    <text evidence="18">Catalyzes the reduction of glutathione disulfide (GSSG) to reduced glutathione (GSH). Constitutes the major mechanism to maintain a high GSH:GSSG ratio in the cytosol.</text>
</comment>
<dbReference type="FunFam" id="3.30.390.30:FF:000003">
    <property type="entry name" value="Glutathione reductase"/>
    <property type="match status" value="1"/>
</dbReference>
<evidence type="ECO:0000256" key="17">
    <source>
        <dbReference type="ARBA" id="ARBA00049142"/>
    </source>
</evidence>
<dbReference type="FunFam" id="3.50.50.60:FF:000484">
    <property type="entry name" value="Glutathione reductase, mitochondrial"/>
    <property type="match status" value="1"/>
</dbReference>
<evidence type="ECO:0000256" key="2">
    <source>
        <dbReference type="ARBA" id="ARBA00004173"/>
    </source>
</evidence>
<keyword evidence="15" id="KW-1015">Disulfide bond</keyword>
<evidence type="ECO:0000256" key="8">
    <source>
        <dbReference type="ARBA" id="ARBA00022630"/>
    </source>
</evidence>
<dbReference type="NCBIfam" id="NF004776">
    <property type="entry name" value="PRK06116.1"/>
    <property type="match status" value="1"/>
</dbReference>
<dbReference type="FunFam" id="3.50.50.60:FF:000671">
    <property type="entry name" value="Thioredoxin reductase 2, tandem duplicate 1"/>
    <property type="match status" value="1"/>
</dbReference>
<evidence type="ECO:0000256" key="5">
    <source>
        <dbReference type="ARBA" id="ARBA00011748"/>
    </source>
</evidence>
<keyword evidence="16 20" id="KW-0676">Redox-active center</keyword>
<proteinExistence type="inferred from homology"/>
<dbReference type="PANTHER" id="PTHR42737">
    <property type="entry name" value="GLUTATHIONE REDUCTASE"/>
    <property type="match status" value="1"/>
</dbReference>
<keyword evidence="14" id="KW-0496">Mitochondrion</keyword>
<protein>
    <recommendedName>
        <fullName evidence="19">Glutathione reductase, mitochondrial</fullName>
        <ecNumber evidence="6">1.8.1.7</ecNumber>
    </recommendedName>
</protein>
<evidence type="ECO:0000256" key="16">
    <source>
        <dbReference type="ARBA" id="ARBA00023284"/>
    </source>
</evidence>
<dbReference type="GO" id="GO:0045454">
    <property type="term" value="P:cell redox homeostasis"/>
    <property type="evidence" value="ECO:0000318"/>
    <property type="project" value="GO_Central"/>
</dbReference>
<dbReference type="InterPro" id="IPR036188">
    <property type="entry name" value="FAD/NAD-bd_sf"/>
</dbReference>
<evidence type="ECO:0000256" key="15">
    <source>
        <dbReference type="ARBA" id="ARBA00023157"/>
    </source>
</evidence>
<feature type="domain" description="Pyridine nucleotide-disulphide oxidoreductase dimerisation" evidence="21">
    <location>
        <begin position="319"/>
        <end position="429"/>
    </location>
</feature>
<evidence type="ECO:0000256" key="1">
    <source>
        <dbReference type="ARBA" id="ARBA00001974"/>
    </source>
</evidence>
<name>A9VBC9_MONBE</name>
<dbReference type="STRING" id="81824.A9VBC9"/>
<keyword evidence="7" id="KW-0963">Cytoplasm</keyword>
<keyword evidence="8 20" id="KW-0285">Flavoprotein</keyword>
<comment type="catalytic activity">
    <reaction evidence="17">
        <text>2 glutathione + NADP(+) = glutathione disulfide + NADPH + H(+)</text>
        <dbReference type="Rhea" id="RHEA:11740"/>
        <dbReference type="ChEBI" id="CHEBI:15378"/>
        <dbReference type="ChEBI" id="CHEBI:57783"/>
        <dbReference type="ChEBI" id="CHEBI:57925"/>
        <dbReference type="ChEBI" id="CHEBI:58297"/>
        <dbReference type="ChEBI" id="CHEBI:58349"/>
        <dbReference type="EC" id="1.8.1.7"/>
    </reaction>
</comment>
<evidence type="ECO:0000256" key="7">
    <source>
        <dbReference type="ARBA" id="ARBA00022490"/>
    </source>
</evidence>
<evidence type="ECO:0000256" key="6">
    <source>
        <dbReference type="ARBA" id="ARBA00012607"/>
    </source>
</evidence>
<evidence type="ECO:0000256" key="11">
    <source>
        <dbReference type="ARBA" id="ARBA00022946"/>
    </source>
</evidence>
<dbReference type="GO" id="GO:0034599">
    <property type="term" value="P:cellular response to oxidative stress"/>
    <property type="evidence" value="ECO:0000318"/>
    <property type="project" value="GO_Central"/>
</dbReference>
<dbReference type="InParanoid" id="A9VBC9"/>
<dbReference type="InterPro" id="IPR016156">
    <property type="entry name" value="FAD/NAD-linked_Rdtase_dimer_sf"/>
</dbReference>
<comment type="similarity">
    <text evidence="4 20">Belongs to the class-I pyridine nucleotide-disulfide oxidoreductase family.</text>
</comment>
<accession>A9VBC9</accession>
<dbReference type="PROSITE" id="PS00076">
    <property type="entry name" value="PYRIDINE_REDOX_1"/>
    <property type="match status" value="1"/>
</dbReference>
<dbReference type="Proteomes" id="UP000001357">
    <property type="component" value="Unassembled WGS sequence"/>
</dbReference>
<keyword evidence="24" id="KW-1185">Reference proteome</keyword>
<dbReference type="KEGG" id="mbr:MONBRDRAFT_38979"/>
<dbReference type="InterPro" id="IPR023753">
    <property type="entry name" value="FAD/NAD-binding_dom"/>
</dbReference>
<comment type="subunit">
    <text evidence="5">Homodimer; disulfide-linked.</text>
</comment>
<feature type="domain" description="FAD/NAD(P)-binding" evidence="22">
    <location>
        <begin position="8"/>
        <end position="296"/>
    </location>
</feature>
<dbReference type="GeneID" id="5895271"/>
<dbReference type="FunCoup" id="A9VBC9">
    <property type="interactions" value="901"/>
</dbReference>
<dbReference type="eggNOG" id="KOG0405">
    <property type="taxonomic scope" value="Eukaryota"/>
</dbReference>
<evidence type="ECO:0000256" key="13">
    <source>
        <dbReference type="ARBA" id="ARBA00023002"/>
    </source>
</evidence>
<keyword evidence="13 20" id="KW-0560">Oxidoreductase</keyword>
<evidence type="ECO:0000313" key="23">
    <source>
        <dbReference type="EMBL" id="EDQ85166.1"/>
    </source>
</evidence>
<dbReference type="Gene3D" id="3.50.50.60">
    <property type="entry name" value="FAD/NAD(P)-binding domain"/>
    <property type="match status" value="2"/>
</dbReference>
<dbReference type="Gene3D" id="3.30.390.30">
    <property type="match status" value="1"/>
</dbReference>
<dbReference type="InterPro" id="IPR046952">
    <property type="entry name" value="GSHR/TRXR-like"/>
</dbReference>
<dbReference type="InterPro" id="IPR004099">
    <property type="entry name" value="Pyr_nucl-diS_OxRdtase_dimer"/>
</dbReference>
<evidence type="ECO:0000256" key="9">
    <source>
        <dbReference type="ARBA" id="ARBA00022827"/>
    </source>
</evidence>
<reference evidence="23 24" key="1">
    <citation type="journal article" date="2008" name="Nature">
        <title>The genome of the choanoflagellate Monosiga brevicollis and the origin of metazoans.</title>
        <authorList>
            <consortium name="JGI Sequencing"/>
            <person name="King N."/>
            <person name="Westbrook M.J."/>
            <person name="Young S.L."/>
            <person name="Kuo A."/>
            <person name="Abedin M."/>
            <person name="Chapman J."/>
            <person name="Fairclough S."/>
            <person name="Hellsten U."/>
            <person name="Isogai Y."/>
            <person name="Letunic I."/>
            <person name="Marr M."/>
            <person name="Pincus D."/>
            <person name="Putnam N."/>
            <person name="Rokas A."/>
            <person name="Wright K.J."/>
            <person name="Zuzow R."/>
            <person name="Dirks W."/>
            <person name="Good M."/>
            <person name="Goodstein D."/>
            <person name="Lemons D."/>
            <person name="Li W."/>
            <person name="Lyons J.B."/>
            <person name="Morris A."/>
            <person name="Nichols S."/>
            <person name="Richter D.J."/>
            <person name="Salamov A."/>
            <person name="Bork P."/>
            <person name="Lim W.A."/>
            <person name="Manning G."/>
            <person name="Miller W.T."/>
            <person name="McGinnis W."/>
            <person name="Shapiro H."/>
            <person name="Tjian R."/>
            <person name="Grigoriev I.V."/>
            <person name="Rokhsar D."/>
        </authorList>
    </citation>
    <scope>NUCLEOTIDE SEQUENCE [LARGE SCALE GENOMIC DNA]</scope>
    <source>
        <strain evidence="24">MX1 / ATCC 50154</strain>
    </source>
</reference>
<sequence>MAAARSFQLLVIGGGSGGLGCARRAAEFGIKAAVVEGGRIGGTCVNVGCVPKKVMYYAATMSEALHDAKDYGFDITQHAPFDWPTLKKKRDAYIERLNGIYDRNLEKGNIEKIVGHAKFVDKNTVDVDGTQYTADHIVIATGGYPTLPNIPGAELGITSDGFFDLETLPKKARAGYIAVEMAGILNALGSDVTLSIRHDEFLRPFDELVRKQLMEEMTAAGVKVVTNSSTSIEELDCVLFAIGRTPHSKINLEAAGVQADAKGYIQVDEDQNTSQPGIYALGDVCGKYELTPVAISCGRKLAHRLFEPNPKSKQNWDYIPTVIFSHPPIGTCGFTEDEAREKFGSDNIKVYKATFTAMYHAMTERKTKTAMKLVCKLPEEQVVGLHMIGLGCDEMLQGFGVAMKMGATKAQFDSCVAIHPTSSEELVTMR</sequence>
<evidence type="ECO:0000256" key="12">
    <source>
        <dbReference type="ARBA" id="ARBA00022990"/>
    </source>
</evidence>
<keyword evidence="11" id="KW-0809">Transit peptide</keyword>
<organism evidence="23 24">
    <name type="scientific">Monosiga brevicollis</name>
    <name type="common">Choanoflagellate</name>
    <dbReference type="NCBI Taxonomy" id="81824"/>
    <lineage>
        <taxon>Eukaryota</taxon>
        <taxon>Choanoflagellata</taxon>
        <taxon>Craspedida</taxon>
        <taxon>Salpingoecidae</taxon>
        <taxon>Monosiga</taxon>
    </lineage>
</organism>
<evidence type="ECO:0000256" key="14">
    <source>
        <dbReference type="ARBA" id="ARBA00023128"/>
    </source>
</evidence>